<evidence type="ECO:0000313" key="2">
    <source>
        <dbReference type="Proteomes" id="UP000018144"/>
    </source>
</evidence>
<accession>U4L703</accession>
<reference evidence="1 2" key="1">
    <citation type="journal article" date="2013" name="PLoS Genet.">
        <title>The genome and development-dependent transcriptomes of Pyronema confluens: a window into fungal evolution.</title>
        <authorList>
            <person name="Traeger S."/>
            <person name="Altegoer F."/>
            <person name="Freitag M."/>
            <person name="Gabaldon T."/>
            <person name="Kempken F."/>
            <person name="Kumar A."/>
            <person name="Marcet-Houben M."/>
            <person name="Poggeler S."/>
            <person name="Stajich J.E."/>
            <person name="Nowrousian M."/>
        </authorList>
    </citation>
    <scope>NUCLEOTIDE SEQUENCE [LARGE SCALE GENOMIC DNA]</scope>
    <source>
        <strain evidence="2">CBS 100304</strain>
        <tissue evidence="1">Vegetative mycelium</tissue>
    </source>
</reference>
<name>U4L703_PYROM</name>
<organism evidence="1 2">
    <name type="scientific">Pyronema omphalodes (strain CBS 100304)</name>
    <name type="common">Pyronema confluens</name>
    <dbReference type="NCBI Taxonomy" id="1076935"/>
    <lineage>
        <taxon>Eukaryota</taxon>
        <taxon>Fungi</taxon>
        <taxon>Dikarya</taxon>
        <taxon>Ascomycota</taxon>
        <taxon>Pezizomycotina</taxon>
        <taxon>Pezizomycetes</taxon>
        <taxon>Pezizales</taxon>
        <taxon>Pyronemataceae</taxon>
        <taxon>Pyronema</taxon>
    </lineage>
</organism>
<protein>
    <submittedName>
        <fullName evidence="1">Uncharacterized protein</fullName>
    </submittedName>
</protein>
<dbReference type="Proteomes" id="UP000018144">
    <property type="component" value="Unassembled WGS sequence"/>
</dbReference>
<keyword evidence="2" id="KW-1185">Reference proteome</keyword>
<sequence>MMHGGLLNIQPR</sequence>
<evidence type="ECO:0000313" key="1">
    <source>
        <dbReference type="EMBL" id="CCX05815.1"/>
    </source>
</evidence>
<dbReference type="EMBL" id="HF935274">
    <property type="protein sequence ID" value="CCX05815.1"/>
    <property type="molecule type" value="Genomic_DNA"/>
</dbReference>
<gene>
    <name evidence="1" type="ORF">PCON_05402</name>
</gene>
<proteinExistence type="predicted"/>